<evidence type="ECO:0000313" key="2">
    <source>
        <dbReference type="RefSeq" id="XP_021839291.2"/>
    </source>
</evidence>
<gene>
    <name evidence="2" type="primary">LOC110779070</name>
</gene>
<name>A0A9R0JLM6_SPIOL</name>
<dbReference type="CDD" id="cd09272">
    <property type="entry name" value="RNase_HI_RT_Ty1"/>
    <property type="match status" value="1"/>
</dbReference>
<sequence length="178" mass="20209">MSSCKPSSTPVDTKSKVSAYSGAPFEDPTLYRSLAGALQYFTFTRPDISYAIQQICLHMHSPTDDHMQNLKRIVRYIQGTLDYGLHLYPSSVTDLISYTDVDWGGCPDTRRSTSGYCVFLGDNLISWSSKRQPTLSRSSAEAVYRGVAMLSPSLVRSETYFWNSIFRFVRLLWFIVIM</sequence>
<dbReference type="InterPro" id="IPR043502">
    <property type="entry name" value="DNA/RNA_pol_sf"/>
</dbReference>
<dbReference type="AlphaFoldDB" id="A0A9R0JLM6"/>
<proteinExistence type="predicted"/>
<keyword evidence="1" id="KW-1185">Reference proteome</keyword>
<dbReference type="Proteomes" id="UP000813463">
    <property type="component" value="Chromosome 2"/>
</dbReference>
<dbReference type="PANTHER" id="PTHR11439:SF524">
    <property type="entry name" value="RNA-DIRECTED DNA POLYMERASE, PROTEIN KINASE RLK-PELLE-DLSV FAMILY"/>
    <property type="match status" value="1"/>
</dbReference>
<accession>A0A9R0JLM6</accession>
<dbReference type="KEGG" id="soe:110779070"/>
<reference evidence="2" key="2">
    <citation type="submission" date="2025-08" db="UniProtKB">
        <authorList>
            <consortium name="RefSeq"/>
        </authorList>
    </citation>
    <scope>IDENTIFICATION</scope>
    <source>
        <tissue evidence="2">Leaf</tissue>
    </source>
</reference>
<evidence type="ECO:0000313" key="1">
    <source>
        <dbReference type="Proteomes" id="UP000813463"/>
    </source>
</evidence>
<organism evidence="1 2">
    <name type="scientific">Spinacia oleracea</name>
    <name type="common">Spinach</name>
    <dbReference type="NCBI Taxonomy" id="3562"/>
    <lineage>
        <taxon>Eukaryota</taxon>
        <taxon>Viridiplantae</taxon>
        <taxon>Streptophyta</taxon>
        <taxon>Embryophyta</taxon>
        <taxon>Tracheophyta</taxon>
        <taxon>Spermatophyta</taxon>
        <taxon>Magnoliopsida</taxon>
        <taxon>eudicotyledons</taxon>
        <taxon>Gunneridae</taxon>
        <taxon>Pentapetalae</taxon>
        <taxon>Caryophyllales</taxon>
        <taxon>Chenopodiaceae</taxon>
        <taxon>Chenopodioideae</taxon>
        <taxon>Anserineae</taxon>
        <taxon>Spinacia</taxon>
    </lineage>
</organism>
<dbReference type="SUPFAM" id="SSF56672">
    <property type="entry name" value="DNA/RNA polymerases"/>
    <property type="match status" value="1"/>
</dbReference>
<protein>
    <submittedName>
        <fullName evidence="2">Uncharacterized mitochondrial protein AtMg00810-like</fullName>
    </submittedName>
</protein>
<dbReference type="RefSeq" id="XP_021839291.2">
    <property type="nucleotide sequence ID" value="XM_021983599.2"/>
</dbReference>
<reference evidence="1" key="1">
    <citation type="journal article" date="2021" name="Nat. Commun.">
        <title>Genomic analyses provide insights into spinach domestication and the genetic basis of agronomic traits.</title>
        <authorList>
            <person name="Cai X."/>
            <person name="Sun X."/>
            <person name="Xu C."/>
            <person name="Sun H."/>
            <person name="Wang X."/>
            <person name="Ge C."/>
            <person name="Zhang Z."/>
            <person name="Wang Q."/>
            <person name="Fei Z."/>
            <person name="Jiao C."/>
            <person name="Wang Q."/>
        </authorList>
    </citation>
    <scope>NUCLEOTIDE SEQUENCE [LARGE SCALE GENOMIC DNA]</scope>
    <source>
        <strain evidence="1">cv. Varoflay</strain>
    </source>
</reference>
<dbReference type="PANTHER" id="PTHR11439">
    <property type="entry name" value="GAG-POL-RELATED RETROTRANSPOSON"/>
    <property type="match status" value="1"/>
</dbReference>
<dbReference type="GeneID" id="110779070"/>